<evidence type="ECO:0000313" key="2">
    <source>
        <dbReference type="Proteomes" id="UP001634413"/>
    </source>
</evidence>
<dbReference type="RefSeq" id="WP_412702029.1">
    <property type="nucleotide sequence ID" value="NZ_JBDLBQ010000007.1"/>
</dbReference>
<name>A0ABW9KDX9_9FIRM</name>
<protein>
    <recommendedName>
        <fullName evidence="3">Transposase</fullName>
    </recommendedName>
</protein>
<evidence type="ECO:0008006" key="3">
    <source>
        <dbReference type="Google" id="ProtNLM"/>
    </source>
</evidence>
<accession>A0ABW9KDX9</accession>
<comment type="caution">
    <text evidence="1">The sequence shown here is derived from an EMBL/GenBank/DDBJ whole genome shotgun (WGS) entry which is preliminary data.</text>
</comment>
<evidence type="ECO:0000313" key="1">
    <source>
        <dbReference type="EMBL" id="MFN2102887.1"/>
    </source>
</evidence>
<gene>
    <name evidence="1" type="ORF">ABDJ34_08230</name>
</gene>
<proteinExistence type="predicted"/>
<reference evidence="1 2" key="1">
    <citation type="journal article" date="2024" name="Anaerobe">
        <title>The identification of Finegoldia dalianensis sp. nov., isolated from the pus of a patient with skin abscess and genomic analysis of the strains belonging to Finegoldia genus.</title>
        <authorList>
            <person name="Li Y."/>
            <person name="Wang Y."/>
            <person name="Xiao D."/>
            <person name="Wang J."/>
            <person name="Jin D."/>
        </authorList>
    </citation>
    <scope>NUCLEOTIDE SEQUENCE [LARGE SCALE GENOMIC DNA]</scope>
    <source>
        <strain evidence="1 2">LY240594</strain>
    </source>
</reference>
<organism evidence="1 2">
    <name type="scientific">Finegoldia dalianensis</name>
    <dbReference type="NCBI Taxonomy" id="3145239"/>
    <lineage>
        <taxon>Bacteria</taxon>
        <taxon>Bacillati</taxon>
        <taxon>Bacillota</taxon>
        <taxon>Tissierellia</taxon>
        <taxon>Tissierellales</taxon>
        <taxon>Peptoniphilaceae</taxon>
        <taxon>Finegoldia</taxon>
    </lineage>
</organism>
<keyword evidence="2" id="KW-1185">Reference proteome</keyword>
<dbReference type="EMBL" id="JBDLBQ010000007">
    <property type="protein sequence ID" value="MFN2102887.1"/>
    <property type="molecule type" value="Genomic_DNA"/>
</dbReference>
<sequence>MINNYKAIVDSELTKKSKHGHNRYVIVDIETGEILDDAQGYGYKSKEGAYKCFGYKRKRGDLN</sequence>
<dbReference type="Proteomes" id="UP001634413">
    <property type="component" value="Unassembled WGS sequence"/>
</dbReference>